<dbReference type="GO" id="GO:0003677">
    <property type="term" value="F:DNA binding"/>
    <property type="evidence" value="ECO:0007669"/>
    <property type="project" value="UniProtKB-KW"/>
</dbReference>
<evidence type="ECO:0000313" key="3">
    <source>
        <dbReference type="Proteomes" id="UP001152622"/>
    </source>
</evidence>
<evidence type="ECO:0000256" key="1">
    <source>
        <dbReference type="ARBA" id="ARBA00023125"/>
    </source>
</evidence>
<protein>
    <submittedName>
        <fullName evidence="2">Uncharacterized protein</fullName>
    </submittedName>
</protein>
<dbReference type="EMBL" id="JAINUF010000016">
    <property type="protein sequence ID" value="KAJ8340606.1"/>
    <property type="molecule type" value="Genomic_DNA"/>
</dbReference>
<organism evidence="2 3">
    <name type="scientific">Synaphobranchus kaupii</name>
    <name type="common">Kaup's arrowtooth eel</name>
    <dbReference type="NCBI Taxonomy" id="118154"/>
    <lineage>
        <taxon>Eukaryota</taxon>
        <taxon>Metazoa</taxon>
        <taxon>Chordata</taxon>
        <taxon>Craniata</taxon>
        <taxon>Vertebrata</taxon>
        <taxon>Euteleostomi</taxon>
        <taxon>Actinopterygii</taxon>
        <taxon>Neopterygii</taxon>
        <taxon>Teleostei</taxon>
        <taxon>Anguilliformes</taxon>
        <taxon>Synaphobranchidae</taxon>
        <taxon>Synaphobranchus</taxon>
    </lineage>
</organism>
<accession>A0A9Q1IIA6</accession>
<proteinExistence type="predicted"/>
<evidence type="ECO:0000313" key="2">
    <source>
        <dbReference type="EMBL" id="KAJ8340606.1"/>
    </source>
</evidence>
<dbReference type="Gene3D" id="1.10.150.130">
    <property type="match status" value="1"/>
</dbReference>
<dbReference type="InterPro" id="IPR010998">
    <property type="entry name" value="Integrase_recombinase_N"/>
</dbReference>
<comment type="caution">
    <text evidence="2">The sequence shown here is derived from an EMBL/GenBank/DDBJ whole genome shotgun (WGS) entry which is preliminary data.</text>
</comment>
<gene>
    <name evidence="2" type="ORF">SKAU_G00352390</name>
</gene>
<reference evidence="2" key="1">
    <citation type="journal article" date="2023" name="Science">
        <title>Genome structures resolve the early diversification of teleost fishes.</title>
        <authorList>
            <person name="Parey E."/>
            <person name="Louis A."/>
            <person name="Montfort J."/>
            <person name="Bouchez O."/>
            <person name="Roques C."/>
            <person name="Iampietro C."/>
            <person name="Lluch J."/>
            <person name="Castinel A."/>
            <person name="Donnadieu C."/>
            <person name="Desvignes T."/>
            <person name="Floi Bucao C."/>
            <person name="Jouanno E."/>
            <person name="Wen M."/>
            <person name="Mejri S."/>
            <person name="Dirks R."/>
            <person name="Jansen H."/>
            <person name="Henkel C."/>
            <person name="Chen W.J."/>
            <person name="Zahm M."/>
            <person name="Cabau C."/>
            <person name="Klopp C."/>
            <person name="Thompson A.W."/>
            <person name="Robinson-Rechavi M."/>
            <person name="Braasch I."/>
            <person name="Lecointre G."/>
            <person name="Bobe J."/>
            <person name="Postlethwait J.H."/>
            <person name="Berthelot C."/>
            <person name="Roest Crollius H."/>
            <person name="Guiguen Y."/>
        </authorList>
    </citation>
    <scope>NUCLEOTIDE SEQUENCE</scope>
    <source>
        <strain evidence="2">WJC10195</strain>
    </source>
</reference>
<dbReference type="Proteomes" id="UP001152622">
    <property type="component" value="Chromosome 16"/>
</dbReference>
<name>A0A9Q1IIA6_SYNKA</name>
<keyword evidence="1" id="KW-0238">DNA-binding</keyword>
<keyword evidence="3" id="KW-1185">Reference proteome</keyword>
<dbReference type="OrthoDB" id="10058284at2759"/>
<sequence>MGQDVNSHGEFGPSLGYRGHYNGSLFASPWPPELSSLSTAPSSATFELYPIIAAAALWGKEWSRKVILIHSDNIAVVHIINKYLIPQYQQSILSALAPSTLSSSWTSWKCFQNFHSIHHLPFPTLNLLTISSFITYSSTASSLCTSPIQAYLAGINHFKLLTESPCPAINHSQVSLRLKDIVPRVLGNRHHGHLEFLQPRSRLAIPEIPSPIPTRRPTSCPEFLGKKSSWSYGVPPTPITAGPDITVVRSSSDTVHGWLSLRL</sequence>
<dbReference type="AlphaFoldDB" id="A0A9Q1IIA6"/>